<reference evidence="1" key="1">
    <citation type="submission" date="2021-02" db="EMBL/GenBank/DDBJ databases">
        <authorList>
            <person name="Syme A R."/>
            <person name="Syme A R."/>
            <person name="Moolhuijzen P."/>
        </authorList>
    </citation>
    <scope>NUCLEOTIDE SEQUENCE</scope>
    <source>
        <strain evidence="1">W1-1</strain>
    </source>
</reference>
<dbReference type="EMBL" id="HG992987">
    <property type="protein sequence ID" value="CAE7213567.1"/>
    <property type="molecule type" value="Genomic_DNA"/>
</dbReference>
<protein>
    <submittedName>
        <fullName evidence="1">Uncharacterized protein</fullName>
    </submittedName>
</protein>
<dbReference type="Proteomes" id="UP000472372">
    <property type="component" value="Chromosome 11"/>
</dbReference>
<proteinExistence type="predicted"/>
<organism evidence="1 2">
    <name type="scientific">Pyrenophora teres f. teres</name>
    <dbReference type="NCBI Taxonomy" id="97479"/>
    <lineage>
        <taxon>Eukaryota</taxon>
        <taxon>Fungi</taxon>
        <taxon>Dikarya</taxon>
        <taxon>Ascomycota</taxon>
        <taxon>Pezizomycotina</taxon>
        <taxon>Dothideomycetes</taxon>
        <taxon>Pleosporomycetidae</taxon>
        <taxon>Pleosporales</taxon>
        <taxon>Pleosporineae</taxon>
        <taxon>Pleosporaceae</taxon>
        <taxon>Pyrenophora</taxon>
    </lineage>
</organism>
<dbReference type="AlphaFoldDB" id="A0A6S6WFF6"/>
<sequence>MRVQLLIVALLTSTSLASVLAKRKSCSINDARATCVICGTDSCAGEKPSCHNHVFWFTCYCYDNNSCVQCGTRC</sequence>
<accession>A0A6S6WFF6</accession>
<name>A0A6S6WFF6_9PLEO</name>
<gene>
    <name evidence="1" type="ORF">PTTW11_10428</name>
</gene>
<evidence type="ECO:0000313" key="2">
    <source>
        <dbReference type="Proteomes" id="UP000472372"/>
    </source>
</evidence>
<evidence type="ECO:0000313" key="1">
    <source>
        <dbReference type="EMBL" id="CAE7213567.1"/>
    </source>
</evidence>